<organism evidence="4 5">
    <name type="scientific">Fusarium beomiforme</name>
    <dbReference type="NCBI Taxonomy" id="44412"/>
    <lineage>
        <taxon>Eukaryota</taxon>
        <taxon>Fungi</taxon>
        <taxon>Dikarya</taxon>
        <taxon>Ascomycota</taxon>
        <taxon>Pezizomycotina</taxon>
        <taxon>Sordariomycetes</taxon>
        <taxon>Hypocreomycetidae</taxon>
        <taxon>Hypocreales</taxon>
        <taxon>Nectriaceae</taxon>
        <taxon>Fusarium</taxon>
        <taxon>Fusarium burgessii species complex</taxon>
    </lineage>
</organism>
<keyword evidence="2" id="KW-0560">Oxidoreductase</keyword>
<dbReference type="CDD" id="cd02440">
    <property type="entry name" value="AdoMet_MTases"/>
    <property type="match status" value="1"/>
</dbReference>
<keyword evidence="5" id="KW-1185">Reference proteome</keyword>
<dbReference type="SUPFAM" id="SSF50129">
    <property type="entry name" value="GroES-like"/>
    <property type="match status" value="1"/>
</dbReference>
<proteinExistence type="inferred from homology"/>
<dbReference type="InterPro" id="IPR036291">
    <property type="entry name" value="NAD(P)-bd_dom_sf"/>
</dbReference>
<evidence type="ECO:0000259" key="3">
    <source>
        <dbReference type="SMART" id="SM00829"/>
    </source>
</evidence>
<dbReference type="AlphaFoldDB" id="A0A9P5AKI5"/>
<dbReference type="GO" id="GO:0008757">
    <property type="term" value="F:S-adenosylmethionine-dependent methyltransferase activity"/>
    <property type="evidence" value="ECO:0007669"/>
    <property type="project" value="InterPro"/>
</dbReference>
<dbReference type="PANTHER" id="PTHR45348">
    <property type="entry name" value="HYPOTHETICAL OXIDOREDUCTASE (EUROFUNG)"/>
    <property type="match status" value="1"/>
</dbReference>
<dbReference type="SUPFAM" id="SSF53335">
    <property type="entry name" value="S-adenosyl-L-methionine-dependent methyltransferases"/>
    <property type="match status" value="1"/>
</dbReference>
<dbReference type="InterPro" id="IPR020843">
    <property type="entry name" value="ER"/>
</dbReference>
<evidence type="ECO:0000256" key="2">
    <source>
        <dbReference type="ARBA" id="ARBA00023002"/>
    </source>
</evidence>
<comment type="similarity">
    <text evidence="1">Belongs to the zinc-containing alcohol dehydrogenase family.</text>
</comment>
<dbReference type="Proteomes" id="UP000730481">
    <property type="component" value="Unassembled WGS sequence"/>
</dbReference>
<accession>A0A9P5AKI5</accession>
<protein>
    <submittedName>
        <fullName evidence="4">ToxD</fullName>
    </submittedName>
</protein>
<name>A0A9P5AKI5_9HYPO</name>
<dbReference type="OrthoDB" id="48317at2759"/>
<dbReference type="Pfam" id="PF00107">
    <property type="entry name" value="ADH_zinc_N"/>
    <property type="match status" value="1"/>
</dbReference>
<comment type="caution">
    <text evidence="4">The sequence shown here is derived from an EMBL/GenBank/DDBJ whole genome shotgun (WGS) entry which is preliminary data.</text>
</comment>
<dbReference type="PANTHER" id="PTHR45348:SF2">
    <property type="entry name" value="ZINC-TYPE ALCOHOL DEHYDROGENASE-LIKE PROTEIN C2E1P3.01"/>
    <property type="match status" value="1"/>
</dbReference>
<dbReference type="Pfam" id="PF08241">
    <property type="entry name" value="Methyltransf_11"/>
    <property type="match status" value="1"/>
</dbReference>
<dbReference type="InterPro" id="IPR011032">
    <property type="entry name" value="GroES-like_sf"/>
</dbReference>
<evidence type="ECO:0000313" key="4">
    <source>
        <dbReference type="EMBL" id="KAF4340133.1"/>
    </source>
</evidence>
<dbReference type="CDD" id="cd08249">
    <property type="entry name" value="enoyl_reductase_like"/>
    <property type="match status" value="1"/>
</dbReference>
<evidence type="ECO:0000256" key="1">
    <source>
        <dbReference type="ARBA" id="ARBA00008072"/>
    </source>
</evidence>
<dbReference type="Gene3D" id="3.40.50.150">
    <property type="entry name" value="Vaccinia Virus protein VP39"/>
    <property type="match status" value="1"/>
</dbReference>
<dbReference type="Gene3D" id="3.90.180.10">
    <property type="entry name" value="Medium-chain alcohol dehydrogenases, catalytic domain"/>
    <property type="match status" value="1"/>
</dbReference>
<dbReference type="GO" id="GO:0016651">
    <property type="term" value="F:oxidoreductase activity, acting on NAD(P)H"/>
    <property type="evidence" value="ECO:0007669"/>
    <property type="project" value="InterPro"/>
</dbReference>
<evidence type="ECO:0000313" key="5">
    <source>
        <dbReference type="Proteomes" id="UP000730481"/>
    </source>
</evidence>
<dbReference type="EMBL" id="PVQB02000248">
    <property type="protein sequence ID" value="KAF4340133.1"/>
    <property type="molecule type" value="Genomic_DNA"/>
</dbReference>
<dbReference type="InterPro" id="IPR013154">
    <property type="entry name" value="ADH-like_N"/>
</dbReference>
<dbReference type="SMART" id="SM00829">
    <property type="entry name" value="PKS_ER"/>
    <property type="match status" value="1"/>
</dbReference>
<dbReference type="InterPro" id="IPR013149">
    <property type="entry name" value="ADH-like_C"/>
</dbReference>
<feature type="domain" description="Enoyl reductase (ER)" evidence="3">
    <location>
        <begin position="340"/>
        <end position="674"/>
    </location>
</feature>
<gene>
    <name evidence="4" type="ORF">FBEOM_5994</name>
</gene>
<dbReference type="InterPro" id="IPR047122">
    <property type="entry name" value="Trans-enoyl_RdTase-like"/>
</dbReference>
<dbReference type="InterPro" id="IPR029063">
    <property type="entry name" value="SAM-dependent_MTases_sf"/>
</dbReference>
<reference evidence="4" key="1">
    <citation type="journal article" date="2017" name="Mycologia">
        <title>Fusarium algeriense, sp. nov., a novel toxigenic crown rot pathogen of durum wheat from Algeria is nested in the Fusarium burgessii species complex.</title>
        <authorList>
            <person name="Laraba I."/>
            <person name="Keddad A."/>
            <person name="Boureghda H."/>
            <person name="Abdallah N."/>
            <person name="Vaughan M.M."/>
            <person name="Proctor R.H."/>
            <person name="Busman M."/>
            <person name="O'Donnell K."/>
        </authorList>
    </citation>
    <scope>NUCLEOTIDE SEQUENCE</scope>
    <source>
        <strain evidence="4">NRRL 25174</strain>
    </source>
</reference>
<dbReference type="Gene3D" id="3.40.50.720">
    <property type="entry name" value="NAD(P)-binding Rossmann-like Domain"/>
    <property type="match status" value="1"/>
</dbReference>
<dbReference type="Pfam" id="PF08240">
    <property type="entry name" value="ADH_N"/>
    <property type="match status" value="1"/>
</dbReference>
<dbReference type="InterPro" id="IPR013216">
    <property type="entry name" value="Methyltransf_11"/>
</dbReference>
<sequence length="676" mass="74643">MSSGFQPKQVTQYEASHLAELMGDVTGVVANFSLDLSRPFEPTDIIHDNACGPLTVSQVILKTPRPEGLHIDATDINPQFVQSAQQAAQDNKFPLKAQVMDARSLNFPDNHFTHSFNNFAFHSVEVARPSMKEVYRTLKPGGIAIVSAWNSMPHTDALKHAHWRTRGKDGSLPMLLQDMSFEEEHMKESLLEAGFDPSKTEIHHTDAYVTIKDIKRWAQLAWSYLGVLPTGWCETDEEKWEEAIDDIVEQLEDLEKDANGKTIMKFVACVAIATNQSVTPTNDTQFHYYGAIRWYKCSQELRQLGDIHPASLITQPQYNNIAITETKTMTTKAIVYVEKGKAQIQEVPKPKLRDDYILVKVNAVGLNPTDWKHVDFGLTKPGSGIGCDYAGIVEEVGPKVTKQFKKGDRISGVVHGADATQLENGGFAEYIVAKGDVQIKTPDNVTDEEAATLGISISTVGQGLYKTLGLPLPTEGKKSDEFILIYGGSTATGIYGIQFAKLSGLRVITTASPHNFDYLKSLGAEAVFDYKSPNVAEEIRKYTNNTLKLAWDCTGKGVAVSAGALSTEGGKYATLLQVDKQQLLDVNPKVDGPYVTLMYSIFGERFFKGQETPAQPEEFEFAKKFWEIARQLLEEGKLKAPQTFVNRGGSGFEGILKGLDELRANKVSGGKLVYTL</sequence>
<dbReference type="SUPFAM" id="SSF51735">
    <property type="entry name" value="NAD(P)-binding Rossmann-fold domains"/>
    <property type="match status" value="1"/>
</dbReference>
<reference evidence="4" key="2">
    <citation type="submission" date="2020-02" db="EMBL/GenBank/DDBJ databases">
        <title>Identification and distribution of gene clusters putatively required for synthesis of sphingolipid metabolism inhibitors in phylogenetically diverse species of the filamentous fungus Fusarium.</title>
        <authorList>
            <person name="Kim H.-S."/>
            <person name="Busman M."/>
            <person name="Brown D.W."/>
            <person name="Divon H."/>
            <person name="Uhlig S."/>
            <person name="Proctor R.H."/>
        </authorList>
    </citation>
    <scope>NUCLEOTIDE SEQUENCE</scope>
    <source>
        <strain evidence="4">NRRL 25174</strain>
    </source>
</reference>